<dbReference type="OrthoDB" id="9806785at2"/>
<keyword evidence="1" id="KW-1133">Transmembrane helix</keyword>
<dbReference type="EMBL" id="RQHV01000032">
    <property type="protein sequence ID" value="TGN13168.1"/>
    <property type="molecule type" value="Genomic_DNA"/>
</dbReference>
<keyword evidence="3" id="KW-1185">Reference proteome</keyword>
<reference evidence="2" key="1">
    <citation type="journal article" date="2019" name="PLoS Negl. Trop. Dis.">
        <title>Revisiting the worldwide diversity of Leptospira species in the environment.</title>
        <authorList>
            <person name="Vincent A.T."/>
            <person name="Schiettekatte O."/>
            <person name="Bourhy P."/>
            <person name="Veyrier F.J."/>
            <person name="Picardeau M."/>
        </authorList>
    </citation>
    <scope>NUCLEOTIDE SEQUENCE [LARGE SCALE GENOMIC DNA]</scope>
    <source>
        <strain evidence="2">201400974</strain>
    </source>
</reference>
<gene>
    <name evidence="2" type="ORF">EHS11_04540</name>
</gene>
<dbReference type="Proteomes" id="UP000298264">
    <property type="component" value="Unassembled WGS sequence"/>
</dbReference>
<comment type="caution">
    <text evidence="2">The sequence shown here is derived from an EMBL/GenBank/DDBJ whole genome shotgun (WGS) entry which is preliminary data.</text>
</comment>
<keyword evidence="1" id="KW-0812">Transmembrane</keyword>
<dbReference type="RefSeq" id="WP_135763222.1">
    <property type="nucleotide sequence ID" value="NZ_RQHV01000032.1"/>
</dbReference>
<dbReference type="AlphaFoldDB" id="A0A4R9LRC2"/>
<feature type="transmembrane region" description="Helical" evidence="1">
    <location>
        <begin position="45"/>
        <end position="65"/>
    </location>
</feature>
<proteinExistence type="predicted"/>
<accession>A0A4R9LRC2</accession>
<name>A0A4R9LRC2_9LEPT</name>
<evidence type="ECO:0000256" key="1">
    <source>
        <dbReference type="SAM" id="Phobius"/>
    </source>
</evidence>
<evidence type="ECO:0000313" key="3">
    <source>
        <dbReference type="Proteomes" id="UP000298264"/>
    </source>
</evidence>
<organism evidence="2 3">
    <name type="scientific">Leptospira ilyithenensis</name>
    <dbReference type="NCBI Taxonomy" id="2484901"/>
    <lineage>
        <taxon>Bacteria</taxon>
        <taxon>Pseudomonadati</taxon>
        <taxon>Spirochaetota</taxon>
        <taxon>Spirochaetia</taxon>
        <taxon>Leptospirales</taxon>
        <taxon>Leptospiraceae</taxon>
        <taxon>Leptospira</taxon>
    </lineage>
</organism>
<sequence length="102" mass="11471">MINVCYAEDAKVRDKEMFAISMERGIHNGTLAVFFALSLLRPYELALPVAVYSIFMFGIFTMILIKRNKPAAFKHPLYKFDGATPEIYSSLGIPNGYLGKES</sequence>
<keyword evidence="1" id="KW-0472">Membrane</keyword>
<evidence type="ECO:0000313" key="2">
    <source>
        <dbReference type="EMBL" id="TGN13168.1"/>
    </source>
</evidence>
<protein>
    <submittedName>
        <fullName evidence="2">Uncharacterized protein</fullName>
    </submittedName>
</protein>